<evidence type="ECO:0000256" key="4">
    <source>
        <dbReference type="ARBA" id="ARBA00023163"/>
    </source>
</evidence>
<evidence type="ECO:0000313" key="8">
    <source>
        <dbReference type="Proteomes" id="UP000283589"/>
    </source>
</evidence>
<dbReference type="Pfam" id="PF08281">
    <property type="entry name" value="Sigma70_r4_2"/>
    <property type="match status" value="1"/>
</dbReference>
<dbReference type="PRINTS" id="PR00038">
    <property type="entry name" value="HTHLUXR"/>
</dbReference>
<organism evidence="7 8">
    <name type="scientific">Butyricimonas virosa</name>
    <dbReference type="NCBI Taxonomy" id="544645"/>
    <lineage>
        <taxon>Bacteria</taxon>
        <taxon>Pseudomonadati</taxon>
        <taxon>Bacteroidota</taxon>
        <taxon>Bacteroidia</taxon>
        <taxon>Bacteroidales</taxon>
        <taxon>Odoribacteraceae</taxon>
        <taxon>Butyricimonas</taxon>
    </lineage>
</organism>
<dbReference type="SUPFAM" id="SSF88659">
    <property type="entry name" value="Sigma3 and sigma4 domains of RNA polymerase sigma factors"/>
    <property type="match status" value="1"/>
</dbReference>
<keyword evidence="2" id="KW-0805">Transcription regulation</keyword>
<evidence type="ECO:0000259" key="5">
    <source>
        <dbReference type="Pfam" id="PF04542"/>
    </source>
</evidence>
<dbReference type="InterPro" id="IPR013249">
    <property type="entry name" value="RNA_pol_sigma70_r4_t2"/>
</dbReference>
<feature type="domain" description="RNA polymerase sigma factor 70 region 4 type 2" evidence="6">
    <location>
        <begin position="121"/>
        <end position="171"/>
    </location>
</feature>
<dbReference type="InterPro" id="IPR036388">
    <property type="entry name" value="WH-like_DNA-bd_sf"/>
</dbReference>
<proteinExistence type="inferred from homology"/>
<dbReference type="NCBIfam" id="TIGR02985">
    <property type="entry name" value="Sig70_bacteroi1"/>
    <property type="match status" value="1"/>
</dbReference>
<dbReference type="InterPro" id="IPR014284">
    <property type="entry name" value="RNA_pol_sigma-70_dom"/>
</dbReference>
<dbReference type="InterPro" id="IPR013324">
    <property type="entry name" value="RNA_pol_sigma_r3/r4-like"/>
</dbReference>
<dbReference type="GO" id="GO:0016987">
    <property type="term" value="F:sigma factor activity"/>
    <property type="evidence" value="ECO:0007669"/>
    <property type="project" value="UniProtKB-KW"/>
</dbReference>
<dbReference type="GO" id="GO:0003677">
    <property type="term" value="F:DNA binding"/>
    <property type="evidence" value="ECO:0007669"/>
    <property type="project" value="InterPro"/>
</dbReference>
<sequence length="190" mass="22917">MEKKNEDTSLLLKHLQEGDERAFRTLFEEFYASLCLFATRYLGDREEAADVVQETFLKYWNKHTDFDDYRKIKSFLYVVVRHACLNLLRDRELRSRISEEWIEDSEQEFRNQVMEEEVHRIFNHAIDKLPLQMRMVINLSLDGLKNSEIAEKMNLSEGTVHAYKKEAYKKLRISLKDYYYLLPFLLFISR</sequence>
<evidence type="ECO:0000259" key="6">
    <source>
        <dbReference type="Pfam" id="PF08281"/>
    </source>
</evidence>
<evidence type="ECO:0000256" key="1">
    <source>
        <dbReference type="ARBA" id="ARBA00010641"/>
    </source>
</evidence>
<dbReference type="STRING" id="1121130.GCA_000519105_00386"/>
<dbReference type="InterPro" id="IPR014327">
    <property type="entry name" value="RNA_pol_sigma70_bacteroid"/>
</dbReference>
<dbReference type="PANTHER" id="PTHR43133:SF46">
    <property type="entry name" value="RNA POLYMERASE SIGMA-70 FACTOR ECF SUBFAMILY"/>
    <property type="match status" value="1"/>
</dbReference>
<dbReference type="PANTHER" id="PTHR43133">
    <property type="entry name" value="RNA POLYMERASE ECF-TYPE SIGMA FACTO"/>
    <property type="match status" value="1"/>
</dbReference>
<evidence type="ECO:0000256" key="3">
    <source>
        <dbReference type="ARBA" id="ARBA00023082"/>
    </source>
</evidence>
<comment type="caution">
    <text evidence="7">The sequence shown here is derived from an EMBL/GenBank/DDBJ whole genome shotgun (WGS) entry which is preliminary data.</text>
</comment>
<dbReference type="RefSeq" id="WP_118258346.1">
    <property type="nucleotide sequence ID" value="NZ_CALBWO010000001.1"/>
</dbReference>
<keyword evidence="3" id="KW-0731">Sigma factor</keyword>
<reference evidence="7 8" key="1">
    <citation type="submission" date="2018-08" db="EMBL/GenBank/DDBJ databases">
        <title>A genome reference for cultivated species of the human gut microbiota.</title>
        <authorList>
            <person name="Zou Y."/>
            <person name="Xue W."/>
            <person name="Luo G."/>
        </authorList>
    </citation>
    <scope>NUCLEOTIDE SEQUENCE [LARGE SCALE GENOMIC DNA]</scope>
    <source>
        <strain evidence="7 8">AF14-49</strain>
    </source>
</reference>
<dbReference type="SUPFAM" id="SSF88946">
    <property type="entry name" value="Sigma2 domain of RNA polymerase sigma factors"/>
    <property type="match status" value="1"/>
</dbReference>
<feature type="domain" description="RNA polymerase sigma-70 region 2" evidence="5">
    <location>
        <begin position="26"/>
        <end position="92"/>
    </location>
</feature>
<name>A0A412X7A8_9BACT</name>
<dbReference type="InterPro" id="IPR000792">
    <property type="entry name" value="Tscrpt_reg_LuxR_C"/>
</dbReference>
<dbReference type="GO" id="GO:0006352">
    <property type="term" value="P:DNA-templated transcription initiation"/>
    <property type="evidence" value="ECO:0007669"/>
    <property type="project" value="InterPro"/>
</dbReference>
<comment type="similarity">
    <text evidence="1">Belongs to the sigma-70 factor family. ECF subfamily.</text>
</comment>
<protein>
    <submittedName>
        <fullName evidence="7">RNA polymerase sigma-70 factor</fullName>
    </submittedName>
</protein>
<gene>
    <name evidence="7" type="ORF">DWW18_00955</name>
</gene>
<dbReference type="Gene3D" id="1.10.1740.10">
    <property type="match status" value="1"/>
</dbReference>
<dbReference type="Gene3D" id="1.10.10.10">
    <property type="entry name" value="Winged helix-like DNA-binding domain superfamily/Winged helix DNA-binding domain"/>
    <property type="match status" value="1"/>
</dbReference>
<accession>A0A412X7A8</accession>
<keyword evidence="4" id="KW-0804">Transcription</keyword>
<dbReference type="NCBIfam" id="TIGR02937">
    <property type="entry name" value="sigma70-ECF"/>
    <property type="match status" value="1"/>
</dbReference>
<dbReference type="Proteomes" id="UP000283589">
    <property type="component" value="Unassembled WGS sequence"/>
</dbReference>
<dbReference type="InterPro" id="IPR007627">
    <property type="entry name" value="RNA_pol_sigma70_r2"/>
</dbReference>
<dbReference type="Pfam" id="PF04542">
    <property type="entry name" value="Sigma70_r2"/>
    <property type="match status" value="1"/>
</dbReference>
<dbReference type="AlphaFoldDB" id="A0A412X7A8"/>
<evidence type="ECO:0000313" key="7">
    <source>
        <dbReference type="EMBL" id="RGV36788.1"/>
    </source>
</evidence>
<dbReference type="InterPro" id="IPR013325">
    <property type="entry name" value="RNA_pol_sigma_r2"/>
</dbReference>
<evidence type="ECO:0000256" key="2">
    <source>
        <dbReference type="ARBA" id="ARBA00023015"/>
    </source>
</evidence>
<dbReference type="EMBL" id="QRZA01000001">
    <property type="protein sequence ID" value="RGV36788.1"/>
    <property type="molecule type" value="Genomic_DNA"/>
</dbReference>
<dbReference type="InterPro" id="IPR039425">
    <property type="entry name" value="RNA_pol_sigma-70-like"/>
</dbReference>